<dbReference type="PANTHER" id="PTHR23534">
    <property type="entry name" value="MFS PERMEASE"/>
    <property type="match status" value="1"/>
</dbReference>
<feature type="transmembrane region" description="Helical" evidence="4">
    <location>
        <begin position="143"/>
        <end position="162"/>
    </location>
</feature>
<evidence type="ECO:0000256" key="4">
    <source>
        <dbReference type="SAM" id="Phobius"/>
    </source>
</evidence>
<evidence type="ECO:0000313" key="7">
    <source>
        <dbReference type="Proteomes" id="UP000680815"/>
    </source>
</evidence>
<feature type="domain" description="Major facilitator superfamily (MFS) profile" evidence="5">
    <location>
        <begin position="218"/>
        <end position="407"/>
    </location>
</feature>
<keyword evidence="7" id="KW-1185">Reference proteome</keyword>
<evidence type="ECO:0000256" key="2">
    <source>
        <dbReference type="ARBA" id="ARBA00022989"/>
    </source>
</evidence>
<comment type="caution">
    <text evidence="6">The sequence shown here is derived from an EMBL/GenBank/DDBJ whole genome shotgun (WGS) entry which is preliminary data.</text>
</comment>
<evidence type="ECO:0000256" key="1">
    <source>
        <dbReference type="ARBA" id="ARBA00022692"/>
    </source>
</evidence>
<protein>
    <submittedName>
        <fullName evidence="6">MFS transporter</fullName>
    </submittedName>
</protein>
<gene>
    <name evidence="6" type="ORF">J5Y09_04590</name>
</gene>
<keyword evidence="1 4" id="KW-0812">Transmembrane</keyword>
<feature type="transmembrane region" description="Helical" evidence="4">
    <location>
        <begin position="57"/>
        <end position="76"/>
    </location>
</feature>
<dbReference type="InterPro" id="IPR036259">
    <property type="entry name" value="MFS_trans_sf"/>
</dbReference>
<feature type="transmembrane region" description="Helical" evidence="4">
    <location>
        <begin position="370"/>
        <end position="390"/>
    </location>
</feature>
<proteinExistence type="predicted"/>
<dbReference type="InterPro" id="IPR020846">
    <property type="entry name" value="MFS_dom"/>
</dbReference>
<evidence type="ECO:0000259" key="5">
    <source>
        <dbReference type="PROSITE" id="PS50850"/>
    </source>
</evidence>
<keyword evidence="3 4" id="KW-0472">Membrane</keyword>
<evidence type="ECO:0000256" key="3">
    <source>
        <dbReference type="ARBA" id="ARBA00023136"/>
    </source>
</evidence>
<name>A0ABS4AP98_9PROT</name>
<evidence type="ECO:0000313" key="6">
    <source>
        <dbReference type="EMBL" id="MBP0463179.1"/>
    </source>
</evidence>
<organism evidence="6 7">
    <name type="scientific">Roseomonas nitratireducens</name>
    <dbReference type="NCBI Taxonomy" id="2820810"/>
    <lineage>
        <taxon>Bacteria</taxon>
        <taxon>Pseudomonadati</taxon>
        <taxon>Pseudomonadota</taxon>
        <taxon>Alphaproteobacteria</taxon>
        <taxon>Acetobacterales</taxon>
        <taxon>Roseomonadaceae</taxon>
        <taxon>Roseomonas</taxon>
    </lineage>
</organism>
<dbReference type="Proteomes" id="UP000680815">
    <property type="component" value="Unassembled WGS sequence"/>
</dbReference>
<dbReference type="EMBL" id="JAGIYZ010000003">
    <property type="protein sequence ID" value="MBP0463179.1"/>
    <property type="molecule type" value="Genomic_DNA"/>
</dbReference>
<accession>A0ABS4AP98</accession>
<dbReference type="PROSITE" id="PS50850">
    <property type="entry name" value="MFS"/>
    <property type="match status" value="1"/>
</dbReference>
<feature type="transmembrane region" description="Helical" evidence="4">
    <location>
        <begin position="344"/>
        <end position="364"/>
    </location>
</feature>
<reference evidence="6 7" key="1">
    <citation type="submission" date="2021-03" db="EMBL/GenBank/DDBJ databases">
        <authorList>
            <person name="So Y."/>
        </authorList>
    </citation>
    <scope>NUCLEOTIDE SEQUENCE [LARGE SCALE GENOMIC DNA]</scope>
    <source>
        <strain evidence="6 7">PWR1</strain>
    </source>
</reference>
<feature type="transmembrane region" description="Helical" evidence="4">
    <location>
        <begin position="218"/>
        <end position="237"/>
    </location>
</feature>
<dbReference type="SUPFAM" id="SSF103473">
    <property type="entry name" value="MFS general substrate transporter"/>
    <property type="match status" value="1"/>
</dbReference>
<dbReference type="PANTHER" id="PTHR23534:SF1">
    <property type="entry name" value="MAJOR FACILITATOR SUPERFAMILY PROTEIN"/>
    <property type="match status" value="1"/>
</dbReference>
<feature type="transmembrane region" description="Helical" evidence="4">
    <location>
        <begin position="107"/>
        <end position="123"/>
    </location>
</feature>
<feature type="transmembrane region" description="Helical" evidence="4">
    <location>
        <begin position="83"/>
        <end position="101"/>
    </location>
</feature>
<sequence>MEPLLTMSASEARMKRNVWLLFFCQALMGASMIGQVAMSALIGHSLAEDKSLATLPMALQMLATMAASIPAGIIFARLGRRTGFIVGALAALAGSLIFAAGVWKGDFLIYCLGAIPGGIGFGISQHYRFAAAEVASAQYRPRAIALVMAGGIVSAVIGPELVKHTQDMMLPFLFLGTYLLLALLPPVCILLLAIVDLPPAPPRQAVATPVLEIMRRPAFISAAVAGMVAYGTMNLVMTSTPLEMMLCGFGVGASATVIQLHAVAMFAPGFVTGRLITRFGLRPVMVAGAVLTGGCAVVAVLGRDFGHFAVALILLGIGWNFMFVSATQLLATAHAPEERVRAQATNDVLVFGTVACTAFASGAVHAGAGWALLNLAIVPALVIALAAVLWQGRRRVAEPQVAGASAD</sequence>
<keyword evidence="2 4" id="KW-1133">Transmembrane helix</keyword>
<dbReference type="Gene3D" id="1.20.1250.20">
    <property type="entry name" value="MFS general substrate transporter like domains"/>
    <property type="match status" value="1"/>
</dbReference>
<feature type="transmembrane region" description="Helical" evidence="4">
    <location>
        <begin position="308"/>
        <end position="332"/>
    </location>
</feature>
<dbReference type="InterPro" id="IPR011701">
    <property type="entry name" value="MFS"/>
</dbReference>
<dbReference type="Pfam" id="PF07690">
    <property type="entry name" value="MFS_1"/>
    <property type="match status" value="1"/>
</dbReference>
<feature type="transmembrane region" description="Helical" evidence="4">
    <location>
        <begin position="249"/>
        <end position="271"/>
    </location>
</feature>
<feature type="transmembrane region" description="Helical" evidence="4">
    <location>
        <begin position="283"/>
        <end position="302"/>
    </location>
</feature>
<feature type="transmembrane region" description="Helical" evidence="4">
    <location>
        <begin position="168"/>
        <end position="197"/>
    </location>
</feature>